<gene>
    <name evidence="1" type="ORF">XBW1_3720</name>
</gene>
<protein>
    <submittedName>
        <fullName evidence="1">Uncharacterized protein</fullName>
    </submittedName>
</protein>
<evidence type="ECO:0000313" key="1">
    <source>
        <dbReference type="EMBL" id="CDM91076.1"/>
    </source>
</evidence>
<dbReference type="Proteomes" id="UP000032930">
    <property type="component" value="Chromosome"/>
</dbReference>
<dbReference type="AlphaFoldDB" id="A0A0B6XD15"/>
<dbReference type="RefSeq" id="WP_155399157.1">
    <property type="nucleotide sequence ID" value="NZ_CAWQRA010000079.1"/>
</dbReference>
<sequence length="73" mass="8506">MRKVYVNWLEPCENCNHQGAYVPRGDEDYLFENDDVVCAECGHHGIIQTEPGLYRDYSYVVWDAPTVKIINQK</sequence>
<proteinExistence type="predicted"/>
<name>A0A0B6XD15_XENBV</name>
<accession>A0A0B6XD15</accession>
<dbReference type="EMBL" id="FO818637">
    <property type="protein sequence ID" value="CDM91076.1"/>
    <property type="molecule type" value="Genomic_DNA"/>
</dbReference>
<dbReference type="KEGG" id="xbv:XBW1_3720"/>
<evidence type="ECO:0000313" key="2">
    <source>
        <dbReference type="Proteomes" id="UP000032930"/>
    </source>
</evidence>
<organism evidence="1 2">
    <name type="scientific">Xenorhabdus bovienii</name>
    <name type="common">Xenorhabdus nematophila subsp. bovienii</name>
    <dbReference type="NCBI Taxonomy" id="40576"/>
    <lineage>
        <taxon>Bacteria</taxon>
        <taxon>Pseudomonadati</taxon>
        <taxon>Pseudomonadota</taxon>
        <taxon>Gammaproteobacteria</taxon>
        <taxon>Enterobacterales</taxon>
        <taxon>Morganellaceae</taxon>
        <taxon>Xenorhabdus</taxon>
    </lineage>
</organism>
<reference evidence="1 2" key="1">
    <citation type="submission" date="2014-02" db="EMBL/GenBank/DDBJ databases">
        <authorList>
            <person name="Genoscope - CEA"/>
        </authorList>
    </citation>
    <scope>NUCLEOTIDE SEQUENCE [LARGE SCALE GENOMIC DNA]</scope>
    <source>
        <strain evidence="1 2">CS03</strain>
    </source>
</reference>